<name>A0A934IUE8_9HYPH</name>
<proteinExistence type="predicted"/>
<dbReference type="Gene3D" id="3.50.50.60">
    <property type="entry name" value="FAD/NAD(P)-binding domain"/>
    <property type="match status" value="2"/>
</dbReference>
<comment type="subunit">
    <text evidence="2">Interacts with COX5B; this interaction may contribute to localize PYROXD2 to the inner face of the inner mitochondrial membrane.</text>
</comment>
<dbReference type="PRINTS" id="PR00420">
    <property type="entry name" value="RNGMNOXGNASE"/>
</dbReference>
<organism evidence="5 6">
    <name type="scientific">Acuticoccus mangrovi</name>
    <dbReference type="NCBI Taxonomy" id="2796142"/>
    <lineage>
        <taxon>Bacteria</taxon>
        <taxon>Pseudomonadati</taxon>
        <taxon>Pseudomonadota</taxon>
        <taxon>Alphaproteobacteria</taxon>
        <taxon>Hyphomicrobiales</taxon>
        <taxon>Amorphaceae</taxon>
        <taxon>Acuticoccus</taxon>
    </lineage>
</organism>
<dbReference type="Pfam" id="PF01593">
    <property type="entry name" value="Amino_oxidase"/>
    <property type="match status" value="1"/>
</dbReference>
<feature type="domain" description="Amine oxidase" evidence="4">
    <location>
        <begin position="17"/>
        <end position="297"/>
    </location>
</feature>
<protein>
    <recommendedName>
        <fullName evidence="3">Pyridine nucleotide-disulfide oxidoreductase domain-containing protein 2</fullName>
    </recommendedName>
</protein>
<dbReference type="AlphaFoldDB" id="A0A934IUE8"/>
<dbReference type="GO" id="GO:0016491">
    <property type="term" value="F:oxidoreductase activity"/>
    <property type="evidence" value="ECO:0007669"/>
    <property type="project" value="InterPro"/>
</dbReference>
<dbReference type="SUPFAM" id="SSF51905">
    <property type="entry name" value="FAD/NAD(P)-binding domain"/>
    <property type="match status" value="1"/>
</dbReference>
<accession>A0A934IUE8</accession>
<reference evidence="5" key="1">
    <citation type="submission" date="2020-12" db="EMBL/GenBank/DDBJ databases">
        <title>Bacterial taxonomy.</title>
        <authorList>
            <person name="Pan X."/>
        </authorList>
    </citation>
    <scope>NUCLEOTIDE SEQUENCE</scope>
    <source>
        <strain evidence="5">B2012</strain>
    </source>
</reference>
<evidence type="ECO:0000313" key="6">
    <source>
        <dbReference type="Proteomes" id="UP000609531"/>
    </source>
</evidence>
<dbReference type="Proteomes" id="UP000609531">
    <property type="component" value="Unassembled WGS sequence"/>
</dbReference>
<gene>
    <name evidence="5" type="ORF">JCR33_19640</name>
</gene>
<dbReference type="InterPro" id="IPR002937">
    <property type="entry name" value="Amino_oxidase"/>
</dbReference>
<keyword evidence="6" id="KW-1185">Reference proteome</keyword>
<evidence type="ECO:0000256" key="3">
    <source>
        <dbReference type="ARBA" id="ARBA00040298"/>
    </source>
</evidence>
<dbReference type="RefSeq" id="WP_198883826.1">
    <property type="nucleotide sequence ID" value="NZ_JAEKJA010000021.1"/>
</dbReference>
<evidence type="ECO:0000256" key="1">
    <source>
        <dbReference type="ARBA" id="ARBA00037217"/>
    </source>
</evidence>
<evidence type="ECO:0000259" key="4">
    <source>
        <dbReference type="Pfam" id="PF01593"/>
    </source>
</evidence>
<evidence type="ECO:0000313" key="5">
    <source>
        <dbReference type="EMBL" id="MBJ3777924.1"/>
    </source>
</evidence>
<dbReference type="EMBL" id="JAEKJA010000021">
    <property type="protein sequence ID" value="MBJ3777924.1"/>
    <property type="molecule type" value="Genomic_DNA"/>
</dbReference>
<comment type="function">
    <text evidence="1">Probable oxidoreductase that may play a role as regulator of mitochondrial function.</text>
</comment>
<sequence length="524" mass="54595">MADATYDAVVIGAGHNGLAAALHMASRGMSVALFEAADTVGGAIRTEEITLPGFRHDLFAMNLSLFAGSPFAAEHGETLAAHGLAYAPASDCFASAFADGSFLGVSTDVETNVARIAQKSPADADAWQRLSEGFAADAPHLFAVLGTPMRRRAVAGLLWRTVRAKGWGWTLETMRLLASSPRDFLDATFEHPDVKALLAPWAMHLDFPPDAAGGALFPYLEAMADQAFGMVVGKGGADVVPRALAGAVRAAGGAIHTASPVAEIVREGGRAAGVRLAGGEVVAARRVVASVTPSGLLRLLGGSTGDAATDRRLTAFRHGPGTMMIHIAATSLPDWRAGDDLKRFAYVHLAPSLATLSRAYAEAMAGCLPAEPAIVVGQPTAIDPSRAPHGRHVLWLQVRVVPGTVRGDALDAVRPGAWADIKEAMADRVVDIVERYAPGFATTILARTVMAPDDLERMNRNLVGGDSLGGSHHLFQNFLFRPAIGMADHATPVAGLFMVGASTWPGAGAGAGSGYMVGRRLAGR</sequence>
<comment type="caution">
    <text evidence="5">The sequence shown here is derived from an EMBL/GenBank/DDBJ whole genome shotgun (WGS) entry which is preliminary data.</text>
</comment>
<evidence type="ECO:0000256" key="2">
    <source>
        <dbReference type="ARBA" id="ARBA00038825"/>
    </source>
</evidence>
<dbReference type="PANTHER" id="PTHR10668">
    <property type="entry name" value="PHYTOENE DEHYDROGENASE"/>
    <property type="match status" value="1"/>
</dbReference>
<dbReference type="InterPro" id="IPR036188">
    <property type="entry name" value="FAD/NAD-bd_sf"/>
</dbReference>
<dbReference type="PANTHER" id="PTHR10668:SF105">
    <property type="entry name" value="DEHYDROGENASE-RELATED"/>
    <property type="match status" value="1"/>
</dbReference>